<dbReference type="InterPro" id="IPR012947">
    <property type="entry name" value="tRNA_SAD"/>
</dbReference>
<dbReference type="GO" id="GO:0000049">
    <property type="term" value="F:tRNA binding"/>
    <property type="evidence" value="ECO:0007669"/>
    <property type="project" value="UniProtKB-KW"/>
</dbReference>
<feature type="binding site" evidence="13">
    <location>
        <position position="710"/>
    </location>
    <ligand>
        <name>Zn(2+)</name>
        <dbReference type="ChEBI" id="CHEBI:29105"/>
    </ligand>
</feature>
<keyword evidence="9 13" id="KW-0648">Protein biosynthesis</keyword>
<keyword evidence="3 13" id="KW-0436">Ligase</keyword>
<dbReference type="NCBIfam" id="TIGR00344">
    <property type="entry name" value="alaS"/>
    <property type="match status" value="1"/>
</dbReference>
<dbReference type="STRING" id="626523.GCWU000342_00535"/>
<evidence type="ECO:0000313" key="16">
    <source>
        <dbReference type="EMBL" id="EEP29181.1"/>
    </source>
</evidence>
<comment type="subcellular location">
    <subcellularLocation>
        <location evidence="13">Cytoplasm</location>
    </subcellularLocation>
</comment>
<dbReference type="FunFam" id="3.30.980.10:FF:000004">
    <property type="entry name" value="Alanine--tRNA ligase, cytoplasmic"/>
    <property type="match status" value="1"/>
</dbReference>
<dbReference type="InterPro" id="IPR018164">
    <property type="entry name" value="Ala-tRNA-synth_IIc_N"/>
</dbReference>
<dbReference type="GO" id="GO:0005524">
    <property type="term" value="F:ATP binding"/>
    <property type="evidence" value="ECO:0007669"/>
    <property type="project" value="UniProtKB-UniRule"/>
</dbReference>
<dbReference type="Gene3D" id="6.10.250.550">
    <property type="match status" value="1"/>
</dbReference>
<dbReference type="InterPro" id="IPR000253">
    <property type="entry name" value="FHA_dom"/>
</dbReference>
<feature type="binding site" evidence="13">
    <location>
        <position position="612"/>
    </location>
    <ligand>
        <name>Zn(2+)</name>
        <dbReference type="ChEBI" id="CHEBI:29105"/>
    </ligand>
</feature>
<evidence type="ECO:0000256" key="8">
    <source>
        <dbReference type="ARBA" id="ARBA00022884"/>
    </source>
</evidence>
<evidence type="ECO:0000256" key="5">
    <source>
        <dbReference type="ARBA" id="ARBA00022741"/>
    </source>
</evidence>
<dbReference type="FunFam" id="3.10.310.40:FF:000001">
    <property type="entry name" value="Alanine--tRNA ligase"/>
    <property type="match status" value="1"/>
</dbReference>
<dbReference type="CDD" id="cd00673">
    <property type="entry name" value="AlaRS_core"/>
    <property type="match status" value="1"/>
</dbReference>
<dbReference type="GO" id="GO:0016740">
    <property type="term" value="F:transferase activity"/>
    <property type="evidence" value="ECO:0007669"/>
    <property type="project" value="UniProtKB-ARBA"/>
</dbReference>
<sequence>MRAFARSIGLEISRSAECFPGTVHKEMYFMEKFGVNQLRRMYLDFFESKGHLVMKSFSLVPHNDDSLLLINAGMAPLKPYFTGQEIPPRRRVTTCQKCVRTGDIENVGKTARHLTFFEMLGNFSFGDYFKREAIHWSWEFLTRVLKLEPDRLYPTIFIDDDEAYEIWTREVGVAPDHVYRFGKDPETGASDNFWEHGSGPCGPCSEIYYDRGEKYGNGPDDVMGGEGDRFMEIWNNVFTQFNNDGHGNYTELAQKNIDTGMGLERLAVVMQDVETVFEIDTMKAIRDEVCALSGKTYEANASDDISIRLITDHIRSTTFMISDGIMPSNEGRGYVLRRLIRRASRHGRMLGISGEFMARLADVVIRESRDGYPELAEKQEFIRRVLTEEERKFNATIDQGLAMLAQLEDQLSARGERVLSGADAFRLYDTYGFPVDLTAEILEEKGMTYDREGFAAAMEEQRAKARGARKASNYMGKEATVYDDIDNSISSSFVGYDKLEASSKISVLTTEVNPAEDKYGELVDALTDGSRGTVIVDETPFYGTMGGQLGDSGLIETAEGTFRVDETIHLLGGRIGHVGQMISGMLKVGDRVTLQVDADRRANIARNHSATHLLHRALREVLGDHVQQKGSYVDDKKLRFDFVHFSAMSTEEIRKVEDLVNERIAADIPVVTEIMSQEDAKKTGAMALFGEKYGDEVRVVEMGDYSTELCGGTHVGRTGKIQAFKVISEVGSSAGVRRIEALTGPAVFAYYEDIERELNEAATAAKTKPSDLVEKIGHMQEEIKGLEAELESMKAAAAKEALGNVEDAVKEIKGVKFLAKALEGVDMNGLRDLGDQLKAKLGEGIVLLASANDGKVVLMATATEGAQKAGAHAGNLIKGIAGLVGGGGGGRPNMAQAGGKNPAGIPAALAEAERVLEEQLS</sequence>
<dbReference type="SMART" id="SM00863">
    <property type="entry name" value="tRNA_SAD"/>
    <property type="match status" value="1"/>
</dbReference>
<dbReference type="Gene3D" id="3.10.310.40">
    <property type="match status" value="1"/>
</dbReference>
<evidence type="ECO:0000313" key="17">
    <source>
        <dbReference type="Proteomes" id="UP000003494"/>
    </source>
</evidence>
<dbReference type="InterPro" id="IPR018165">
    <property type="entry name" value="Ala-tRNA-synth_IIc_core"/>
</dbReference>
<gene>
    <name evidence="13 16" type="primary">alaS</name>
    <name evidence="16" type="ORF">GCWU000342_00535</name>
</gene>
<keyword evidence="13" id="KW-0963">Cytoplasm</keyword>
<dbReference type="GO" id="GO:0006419">
    <property type="term" value="P:alanyl-tRNA aminoacylation"/>
    <property type="evidence" value="ECO:0007669"/>
    <property type="project" value="UniProtKB-UniRule"/>
</dbReference>
<dbReference type="Pfam" id="PF07973">
    <property type="entry name" value="tRNA_SAD"/>
    <property type="match status" value="1"/>
</dbReference>
<dbReference type="Gene3D" id="2.40.30.130">
    <property type="match status" value="1"/>
</dbReference>
<dbReference type="GO" id="GO:0008270">
    <property type="term" value="F:zinc ion binding"/>
    <property type="evidence" value="ECO:0007669"/>
    <property type="project" value="UniProtKB-UniRule"/>
</dbReference>
<dbReference type="InterPro" id="IPR003156">
    <property type="entry name" value="DHHA1_dom"/>
</dbReference>
<evidence type="ECO:0000256" key="13">
    <source>
        <dbReference type="HAMAP-Rule" id="MF_00036"/>
    </source>
</evidence>
<feature type="domain" description="FHA" evidence="14">
    <location>
        <begin position="586"/>
        <end position="638"/>
    </location>
</feature>
<dbReference type="InterPro" id="IPR023033">
    <property type="entry name" value="Ala_tRNA_ligase_euk/bac"/>
</dbReference>
<keyword evidence="6 13" id="KW-0862">Zinc</keyword>
<dbReference type="InterPro" id="IPR009000">
    <property type="entry name" value="Transl_B-barrel_sf"/>
</dbReference>
<dbReference type="HAMAP" id="MF_00036_B">
    <property type="entry name" value="Ala_tRNA_synth_B"/>
    <property type="match status" value="1"/>
</dbReference>
<comment type="caution">
    <text evidence="16">The sequence shown here is derived from an EMBL/GenBank/DDBJ whole genome shotgun (WGS) entry which is preliminary data.</text>
</comment>
<dbReference type="GO" id="GO:0002161">
    <property type="term" value="F:aminoacyl-tRNA deacylase activity"/>
    <property type="evidence" value="ECO:0007669"/>
    <property type="project" value="TreeGrafter"/>
</dbReference>
<dbReference type="PANTHER" id="PTHR11777">
    <property type="entry name" value="ALANYL-TRNA SYNTHETASE"/>
    <property type="match status" value="1"/>
</dbReference>
<dbReference type="Pfam" id="PF01411">
    <property type="entry name" value="tRNA-synt_2c"/>
    <property type="match status" value="1"/>
</dbReference>
<keyword evidence="4 13" id="KW-0479">Metal-binding</keyword>
<dbReference type="InterPro" id="IPR018162">
    <property type="entry name" value="Ala-tRNA-ligase_IIc_anticod-bd"/>
</dbReference>
<organism evidence="16 17">
    <name type="scientific">Shuttleworthella satelles DSM 14600</name>
    <dbReference type="NCBI Taxonomy" id="626523"/>
    <lineage>
        <taxon>Bacteria</taxon>
        <taxon>Bacillati</taxon>
        <taxon>Bacillota</taxon>
        <taxon>Clostridia</taxon>
        <taxon>Lachnospirales</taxon>
        <taxon>Lachnospiraceae</taxon>
        <taxon>Shuttleworthella</taxon>
    </lineage>
</organism>
<dbReference type="SUPFAM" id="SSF55681">
    <property type="entry name" value="Class II aaRS and biotin synthetases"/>
    <property type="match status" value="1"/>
</dbReference>
<comment type="catalytic activity">
    <reaction evidence="12 13">
        <text>tRNA(Ala) + L-alanine + ATP = L-alanyl-tRNA(Ala) + AMP + diphosphate</text>
        <dbReference type="Rhea" id="RHEA:12540"/>
        <dbReference type="Rhea" id="RHEA-COMP:9657"/>
        <dbReference type="Rhea" id="RHEA-COMP:9923"/>
        <dbReference type="ChEBI" id="CHEBI:30616"/>
        <dbReference type="ChEBI" id="CHEBI:33019"/>
        <dbReference type="ChEBI" id="CHEBI:57972"/>
        <dbReference type="ChEBI" id="CHEBI:78442"/>
        <dbReference type="ChEBI" id="CHEBI:78497"/>
        <dbReference type="ChEBI" id="CHEBI:456215"/>
        <dbReference type="EC" id="6.1.1.7"/>
    </reaction>
</comment>
<protein>
    <recommendedName>
        <fullName evidence="13">Alanine--tRNA ligase</fullName>
        <ecNumber evidence="13">6.1.1.7</ecNumber>
    </recommendedName>
    <alternativeName>
        <fullName evidence="13">Alanyl-tRNA synthetase</fullName>
        <shortName evidence="13">AlaRS</shortName>
    </alternativeName>
</protein>
<dbReference type="InterPro" id="IPR045864">
    <property type="entry name" value="aa-tRNA-synth_II/BPL/LPL"/>
</dbReference>
<proteinExistence type="inferred from homology"/>
<evidence type="ECO:0000256" key="10">
    <source>
        <dbReference type="ARBA" id="ARBA00023146"/>
    </source>
</evidence>
<dbReference type="InterPro" id="IPR018163">
    <property type="entry name" value="Thr/Ala-tRNA-synth_IIc_edit"/>
</dbReference>
<dbReference type="PRINTS" id="PR00980">
    <property type="entry name" value="TRNASYNTHALA"/>
</dbReference>
<keyword evidence="7 13" id="KW-0067">ATP-binding</keyword>
<keyword evidence="17" id="KW-1185">Reference proteome</keyword>
<dbReference type="EC" id="6.1.1.7" evidence="13"/>
<dbReference type="GO" id="GO:0004813">
    <property type="term" value="F:alanine-tRNA ligase activity"/>
    <property type="evidence" value="ECO:0007669"/>
    <property type="project" value="UniProtKB-UniRule"/>
</dbReference>
<evidence type="ECO:0000259" key="15">
    <source>
        <dbReference type="PROSITE" id="PS50860"/>
    </source>
</evidence>
<comment type="function">
    <text evidence="11 13">Catalyzes the attachment of alanine to tRNA(Ala) in a two-step reaction: alanine is first activated by ATP to form Ala-AMP and then transferred to the acceptor end of tRNA(Ala). Also edits incorrectly charged Ser-tRNA(Ala) and Gly-tRNA(Ala) via its editing domain.</text>
</comment>
<dbReference type="PROSITE" id="PS50006">
    <property type="entry name" value="FHA_DOMAIN"/>
    <property type="match status" value="1"/>
</dbReference>
<dbReference type="Proteomes" id="UP000003494">
    <property type="component" value="Unassembled WGS sequence"/>
</dbReference>
<dbReference type="GO" id="GO:0005829">
    <property type="term" value="C:cytosol"/>
    <property type="evidence" value="ECO:0007669"/>
    <property type="project" value="TreeGrafter"/>
</dbReference>
<keyword evidence="8 13" id="KW-0694">RNA-binding</keyword>
<dbReference type="AlphaFoldDB" id="C4G984"/>
<evidence type="ECO:0000256" key="12">
    <source>
        <dbReference type="ARBA" id="ARBA00048300"/>
    </source>
</evidence>
<feature type="binding site" evidence="13">
    <location>
        <position position="714"/>
    </location>
    <ligand>
        <name>Zn(2+)</name>
        <dbReference type="ChEBI" id="CHEBI:29105"/>
    </ligand>
</feature>
<evidence type="ECO:0000256" key="6">
    <source>
        <dbReference type="ARBA" id="ARBA00022833"/>
    </source>
</evidence>
<comment type="cofactor">
    <cofactor evidence="13">
        <name>Zn(2+)</name>
        <dbReference type="ChEBI" id="CHEBI:29105"/>
    </cofactor>
    <text evidence="13">Binds 1 zinc ion per subunit.</text>
</comment>
<dbReference type="Gene3D" id="3.30.54.20">
    <property type="match status" value="1"/>
</dbReference>
<dbReference type="SUPFAM" id="SSF101353">
    <property type="entry name" value="Putative anticodon-binding domain of alanyl-tRNA synthetase (AlaRS)"/>
    <property type="match status" value="1"/>
</dbReference>
<reference evidence="16" key="1">
    <citation type="submission" date="2009-04" db="EMBL/GenBank/DDBJ databases">
        <authorList>
            <person name="Weinstock G."/>
            <person name="Sodergren E."/>
            <person name="Clifton S."/>
            <person name="Fulton L."/>
            <person name="Fulton B."/>
            <person name="Courtney L."/>
            <person name="Fronick C."/>
            <person name="Harrison M."/>
            <person name="Strong C."/>
            <person name="Farmer C."/>
            <person name="Delahaunty K."/>
            <person name="Markovic C."/>
            <person name="Hall O."/>
            <person name="Minx P."/>
            <person name="Tomlinson C."/>
            <person name="Mitreva M."/>
            <person name="Nelson J."/>
            <person name="Hou S."/>
            <person name="Wollam A."/>
            <person name="Pepin K.H."/>
            <person name="Johnson M."/>
            <person name="Bhonagiri V."/>
            <person name="Nash W.E."/>
            <person name="Warren W."/>
            <person name="Chinwalla A."/>
            <person name="Mardis E.R."/>
            <person name="Wilson R.K."/>
        </authorList>
    </citation>
    <scope>NUCLEOTIDE SEQUENCE [LARGE SCALE GENOMIC DNA]</scope>
    <source>
        <strain evidence="16">DSM 14600</strain>
    </source>
</reference>
<dbReference type="PANTHER" id="PTHR11777:SF9">
    <property type="entry name" value="ALANINE--TRNA LIGASE, CYTOPLASMIC"/>
    <property type="match status" value="1"/>
</dbReference>
<feature type="binding site" evidence="13">
    <location>
        <position position="608"/>
    </location>
    <ligand>
        <name>Zn(2+)</name>
        <dbReference type="ChEBI" id="CHEBI:29105"/>
    </ligand>
</feature>
<dbReference type="Pfam" id="PF02272">
    <property type="entry name" value="DHHA1"/>
    <property type="match status" value="1"/>
</dbReference>
<dbReference type="FunFam" id="3.30.930.10:FF:000004">
    <property type="entry name" value="Alanine--tRNA ligase"/>
    <property type="match status" value="1"/>
</dbReference>
<keyword evidence="2 13" id="KW-0820">tRNA-binding</keyword>
<keyword evidence="10 13" id="KW-0030">Aminoacyl-tRNA synthetase</keyword>
<evidence type="ECO:0000256" key="3">
    <source>
        <dbReference type="ARBA" id="ARBA00022598"/>
    </source>
</evidence>
<dbReference type="Gene3D" id="3.30.930.10">
    <property type="entry name" value="Bira Bifunctional Protein, Domain 2"/>
    <property type="match status" value="1"/>
</dbReference>
<name>C4G984_9FIRM</name>
<dbReference type="HOGENOM" id="CLU_004485_1_1_9"/>
<keyword evidence="5 13" id="KW-0547">Nucleotide-binding</keyword>
<dbReference type="Gene3D" id="3.30.980.10">
    <property type="entry name" value="Threonyl-trna Synthetase, Chain A, domain 2"/>
    <property type="match status" value="1"/>
</dbReference>
<dbReference type="SUPFAM" id="SSF55186">
    <property type="entry name" value="ThrRS/AlaRS common domain"/>
    <property type="match status" value="1"/>
</dbReference>
<accession>C4G984</accession>
<dbReference type="SUPFAM" id="SSF50447">
    <property type="entry name" value="Translation proteins"/>
    <property type="match status" value="1"/>
</dbReference>
<dbReference type="FunFam" id="3.30.54.20:FF:000001">
    <property type="entry name" value="Alanine--tRNA ligase"/>
    <property type="match status" value="1"/>
</dbReference>
<evidence type="ECO:0000256" key="7">
    <source>
        <dbReference type="ARBA" id="ARBA00022840"/>
    </source>
</evidence>
<evidence type="ECO:0000256" key="2">
    <source>
        <dbReference type="ARBA" id="ARBA00022555"/>
    </source>
</evidence>
<dbReference type="EMBL" id="ACIP02000001">
    <property type="protein sequence ID" value="EEP29181.1"/>
    <property type="molecule type" value="Genomic_DNA"/>
</dbReference>
<feature type="domain" description="Alanyl-transfer RNA synthetases family profile" evidence="15">
    <location>
        <begin position="33"/>
        <end position="753"/>
    </location>
</feature>
<dbReference type="InterPro" id="IPR002318">
    <property type="entry name" value="Ala-tRNA-lgiase_IIc"/>
</dbReference>
<comment type="domain">
    <text evidence="13">Consists of three domains; the N-terminal catalytic domain, the editing domain and the C-terminal C-Ala domain. The editing domain removes incorrectly charged amino acids, while the C-Ala domain, along with tRNA(Ala), serves as a bridge to cooperatively bring together the editing and aminoacylation centers thus stimulating deacylation of misacylated tRNAs.</text>
</comment>
<evidence type="ECO:0000256" key="11">
    <source>
        <dbReference type="ARBA" id="ARBA00024779"/>
    </source>
</evidence>
<evidence type="ECO:0000259" key="14">
    <source>
        <dbReference type="PROSITE" id="PS50006"/>
    </source>
</evidence>
<dbReference type="eggNOG" id="COG0013">
    <property type="taxonomic scope" value="Bacteria"/>
</dbReference>
<comment type="similarity">
    <text evidence="1 13">Belongs to the class-II aminoacyl-tRNA synthetase family.</text>
</comment>
<dbReference type="GO" id="GO:0140096">
    <property type="term" value="F:catalytic activity, acting on a protein"/>
    <property type="evidence" value="ECO:0007669"/>
    <property type="project" value="UniProtKB-ARBA"/>
</dbReference>
<evidence type="ECO:0000256" key="1">
    <source>
        <dbReference type="ARBA" id="ARBA00008226"/>
    </source>
</evidence>
<evidence type="ECO:0000256" key="4">
    <source>
        <dbReference type="ARBA" id="ARBA00022723"/>
    </source>
</evidence>
<dbReference type="InterPro" id="IPR050058">
    <property type="entry name" value="Ala-tRNA_ligase"/>
</dbReference>
<dbReference type="PROSITE" id="PS50860">
    <property type="entry name" value="AA_TRNA_LIGASE_II_ALA"/>
    <property type="match status" value="1"/>
</dbReference>
<evidence type="ECO:0000256" key="9">
    <source>
        <dbReference type="ARBA" id="ARBA00022917"/>
    </source>
</evidence>